<organism evidence="1 2">
    <name type="scientific">Rhizobium rhizophilum</name>
    <dbReference type="NCBI Taxonomy" id="1850373"/>
    <lineage>
        <taxon>Bacteria</taxon>
        <taxon>Pseudomonadati</taxon>
        <taxon>Pseudomonadota</taxon>
        <taxon>Alphaproteobacteria</taxon>
        <taxon>Hyphomicrobiales</taxon>
        <taxon>Rhizobiaceae</taxon>
        <taxon>Rhizobium/Agrobacterium group</taxon>
        <taxon>Rhizobium</taxon>
    </lineage>
</organism>
<keyword evidence="1" id="KW-0489">Methyltransferase</keyword>
<name>A0ABY2QN45_9HYPH</name>
<dbReference type="SUPFAM" id="SSF53335">
    <property type="entry name" value="S-adenosyl-L-methionine-dependent methyltransferases"/>
    <property type="match status" value="1"/>
</dbReference>
<reference evidence="1 2" key="1">
    <citation type="submission" date="2019-04" db="EMBL/GenBank/DDBJ databases">
        <title>Genome sequence of strain 7209-2.</title>
        <authorList>
            <person name="Gao J."/>
            <person name="Sun J."/>
        </authorList>
    </citation>
    <scope>NUCLEOTIDE SEQUENCE [LARGE SCALE GENOMIC DNA]</scope>
    <source>
        <strain evidence="1 2">7209-2</strain>
    </source>
</reference>
<sequence>MVNGRRILSKLKSAISGASMIPSLDVRLKRIEKILSAPPKGAASKPTQLPLPPMRLFSIEKQLVPCPICGAGEVKWASAYPSNEPMFRRAITLFCGECGSGYAPDADDLISDFYRADYARSNRKDREIPPEQYFLGEPTPKLKGYFSRAKQQADALARAGAHFGNVLDYGSGPGYFLYISGAEQKFAVELDQESRKYLDYIGAEQLHADSLPVAAFDVIVASHVVEHFTASTLSPLLGSMLAALKDTGLLLIEVPNGGHTYINLTARQDPHTLFFTPQGLRSAVQNAGGKIVKEYFRGEPEGGPPAHQVYFPDRSDTFASTRHGGLTIIAKK</sequence>
<proteinExistence type="predicted"/>
<dbReference type="RefSeq" id="WP_136560361.1">
    <property type="nucleotide sequence ID" value="NZ_STGT01000007.1"/>
</dbReference>
<gene>
    <name evidence="1" type="ORF">E9677_22805</name>
</gene>
<accession>A0ABY2QN45</accession>
<protein>
    <submittedName>
        <fullName evidence="1">Class I SAM-dependent methyltransferase</fullName>
    </submittedName>
</protein>
<dbReference type="CDD" id="cd02440">
    <property type="entry name" value="AdoMet_MTases"/>
    <property type="match status" value="1"/>
</dbReference>
<evidence type="ECO:0000313" key="1">
    <source>
        <dbReference type="EMBL" id="THV10585.1"/>
    </source>
</evidence>
<dbReference type="InterPro" id="IPR029063">
    <property type="entry name" value="SAM-dependent_MTases_sf"/>
</dbReference>
<dbReference type="GO" id="GO:0032259">
    <property type="term" value="P:methylation"/>
    <property type="evidence" value="ECO:0007669"/>
    <property type="project" value="UniProtKB-KW"/>
</dbReference>
<keyword evidence="2" id="KW-1185">Reference proteome</keyword>
<keyword evidence="1" id="KW-0808">Transferase</keyword>
<dbReference type="Pfam" id="PF13489">
    <property type="entry name" value="Methyltransf_23"/>
    <property type="match status" value="1"/>
</dbReference>
<evidence type="ECO:0000313" key="2">
    <source>
        <dbReference type="Proteomes" id="UP000309667"/>
    </source>
</evidence>
<dbReference type="GO" id="GO:0008168">
    <property type="term" value="F:methyltransferase activity"/>
    <property type="evidence" value="ECO:0007669"/>
    <property type="project" value="UniProtKB-KW"/>
</dbReference>
<dbReference type="Proteomes" id="UP000309667">
    <property type="component" value="Unassembled WGS sequence"/>
</dbReference>
<dbReference type="Gene3D" id="3.40.50.150">
    <property type="entry name" value="Vaccinia Virus protein VP39"/>
    <property type="match status" value="1"/>
</dbReference>
<comment type="caution">
    <text evidence="1">The sequence shown here is derived from an EMBL/GenBank/DDBJ whole genome shotgun (WGS) entry which is preliminary data.</text>
</comment>
<dbReference type="EMBL" id="STGT01000007">
    <property type="protein sequence ID" value="THV10585.1"/>
    <property type="molecule type" value="Genomic_DNA"/>
</dbReference>